<evidence type="ECO:0000256" key="11">
    <source>
        <dbReference type="ARBA" id="ARBA00023180"/>
    </source>
</evidence>
<keyword evidence="11" id="KW-0325">Glycoprotein</keyword>
<proteinExistence type="inferred from homology"/>
<dbReference type="OrthoDB" id="2214at2759"/>
<dbReference type="PANTHER" id="PTHR12147">
    <property type="entry name" value="METALLOPEPTIDASE M28 FAMILY MEMBER"/>
    <property type="match status" value="1"/>
</dbReference>
<dbReference type="EMBL" id="JAGPXC010000002">
    <property type="protein sequence ID" value="KAH6658259.1"/>
    <property type="molecule type" value="Genomic_DNA"/>
</dbReference>
<evidence type="ECO:0000256" key="7">
    <source>
        <dbReference type="ARBA" id="ARBA00022801"/>
    </source>
</evidence>
<keyword evidence="9" id="KW-0865">Zymogen</keyword>
<keyword evidence="10" id="KW-1015">Disulfide bond</keyword>
<evidence type="ECO:0000256" key="13">
    <source>
        <dbReference type="ARBA" id="ARBA00043962"/>
    </source>
</evidence>
<keyword evidence="6 14" id="KW-0732">Signal</keyword>
<evidence type="ECO:0000256" key="14">
    <source>
        <dbReference type="RuleBase" id="RU361240"/>
    </source>
</evidence>
<dbReference type="CDD" id="cd03879">
    <property type="entry name" value="M28_AAP"/>
    <property type="match status" value="1"/>
</dbReference>
<dbReference type="Proteomes" id="UP000758603">
    <property type="component" value="Unassembled WGS sequence"/>
</dbReference>
<dbReference type="PANTHER" id="PTHR12147:SF56">
    <property type="entry name" value="AMINOPEPTIDASE YDR415C-RELATED"/>
    <property type="match status" value="1"/>
</dbReference>
<dbReference type="EC" id="3.4.-.-" evidence="14"/>
<dbReference type="RefSeq" id="XP_045962493.1">
    <property type="nucleotide sequence ID" value="XM_046105658.1"/>
</dbReference>
<evidence type="ECO:0000256" key="10">
    <source>
        <dbReference type="ARBA" id="ARBA00023157"/>
    </source>
</evidence>
<evidence type="ECO:0000256" key="1">
    <source>
        <dbReference type="ARBA" id="ARBA00001947"/>
    </source>
</evidence>
<keyword evidence="4 14" id="KW-0645">Protease</keyword>
<sequence length="368" mass="39434">MVRSLFYALAALAASAVALPLDVRERLFTIELAPGVTKEVTEPEKYELKAQGIRFFDITETGPNAADVKVAAVTYPTAVQQTTAVNALIPSLNQNNLKTTLTTFSNFQNRYYKSTYGQQSSAWLLQQIQNVITAANVTAAVKAEPFTHTWGQSSIIATIPGKTTNVVVLGAHQDSINQRSPQNGRAPGADDDGSATVELLEAFRVLLTDSRVAAGQATNTIEFHWYSAEEGGLLGSQAIFNSYKSSGKVVKAMLNQDMAGYVAPGTTETVGLFSDYVDTALTTFIGKCIKAYTKLPVVSTKCGYACSDHASARSAGYPAALISESAFEDTSPYLHTTEDTLETVNFPHLLELAKVSLGAAYELGFATL</sequence>
<dbReference type="AlphaFoldDB" id="A0A9P8UTV0"/>
<evidence type="ECO:0000256" key="6">
    <source>
        <dbReference type="ARBA" id="ARBA00022729"/>
    </source>
</evidence>
<organism evidence="16 17">
    <name type="scientific">Truncatella angustata</name>
    <dbReference type="NCBI Taxonomy" id="152316"/>
    <lineage>
        <taxon>Eukaryota</taxon>
        <taxon>Fungi</taxon>
        <taxon>Dikarya</taxon>
        <taxon>Ascomycota</taxon>
        <taxon>Pezizomycotina</taxon>
        <taxon>Sordariomycetes</taxon>
        <taxon>Xylariomycetidae</taxon>
        <taxon>Amphisphaeriales</taxon>
        <taxon>Sporocadaceae</taxon>
        <taxon>Truncatella</taxon>
    </lineage>
</organism>
<keyword evidence="7 14" id="KW-0378">Hydrolase</keyword>
<evidence type="ECO:0000256" key="4">
    <source>
        <dbReference type="ARBA" id="ARBA00022670"/>
    </source>
</evidence>
<evidence type="ECO:0000256" key="2">
    <source>
        <dbReference type="ARBA" id="ARBA00011245"/>
    </source>
</evidence>
<comment type="function">
    <text evidence="12">Extracellular aminopeptidase that allows assimilation of proteinaceous substrates.</text>
</comment>
<comment type="cofactor">
    <cofactor evidence="1">
        <name>Zn(2+)</name>
        <dbReference type="ChEBI" id="CHEBI:29105"/>
    </cofactor>
</comment>
<evidence type="ECO:0000259" key="15">
    <source>
        <dbReference type="Pfam" id="PF04389"/>
    </source>
</evidence>
<keyword evidence="17" id="KW-1185">Reference proteome</keyword>
<accession>A0A9P8UTV0</accession>
<keyword evidence="5 14" id="KW-0479">Metal-binding</keyword>
<dbReference type="FunFam" id="3.40.630.10:FF:000042">
    <property type="entry name" value="Peptide hydrolase"/>
    <property type="match status" value="1"/>
</dbReference>
<dbReference type="InterPro" id="IPR007484">
    <property type="entry name" value="Peptidase_M28"/>
</dbReference>
<evidence type="ECO:0000256" key="5">
    <source>
        <dbReference type="ARBA" id="ARBA00022723"/>
    </source>
</evidence>
<keyword evidence="3" id="KW-0031">Aminopeptidase</keyword>
<feature type="chain" id="PRO_5040530212" description="Peptide hydrolase" evidence="14">
    <location>
        <begin position="19"/>
        <end position="368"/>
    </location>
</feature>
<dbReference type="SUPFAM" id="SSF53187">
    <property type="entry name" value="Zn-dependent exopeptidases"/>
    <property type="match status" value="1"/>
</dbReference>
<evidence type="ECO:0000256" key="8">
    <source>
        <dbReference type="ARBA" id="ARBA00022833"/>
    </source>
</evidence>
<evidence type="ECO:0000256" key="9">
    <source>
        <dbReference type="ARBA" id="ARBA00023145"/>
    </source>
</evidence>
<comment type="similarity">
    <text evidence="13">Belongs to the peptidase M28 family. M28E subfamily.</text>
</comment>
<dbReference type="GeneID" id="70134549"/>
<dbReference type="InterPro" id="IPR045175">
    <property type="entry name" value="M28_fam"/>
</dbReference>
<dbReference type="Pfam" id="PF04389">
    <property type="entry name" value="Peptidase_M28"/>
    <property type="match status" value="1"/>
</dbReference>
<feature type="domain" description="Peptidase M28" evidence="15">
    <location>
        <begin position="155"/>
        <end position="356"/>
    </location>
</feature>
<dbReference type="Gene3D" id="3.40.630.10">
    <property type="entry name" value="Zn peptidases"/>
    <property type="match status" value="1"/>
</dbReference>
<evidence type="ECO:0000256" key="3">
    <source>
        <dbReference type="ARBA" id="ARBA00022438"/>
    </source>
</evidence>
<dbReference type="GO" id="GO:0008235">
    <property type="term" value="F:metalloexopeptidase activity"/>
    <property type="evidence" value="ECO:0007669"/>
    <property type="project" value="InterPro"/>
</dbReference>
<name>A0A9P8UTV0_9PEZI</name>
<evidence type="ECO:0000313" key="17">
    <source>
        <dbReference type="Proteomes" id="UP000758603"/>
    </source>
</evidence>
<keyword evidence="8 14" id="KW-0862">Zinc</keyword>
<comment type="caution">
    <text evidence="16">The sequence shown here is derived from an EMBL/GenBank/DDBJ whole genome shotgun (WGS) entry which is preliminary data.</text>
</comment>
<evidence type="ECO:0000313" key="16">
    <source>
        <dbReference type="EMBL" id="KAH6658259.1"/>
    </source>
</evidence>
<reference evidence="16" key="1">
    <citation type="journal article" date="2021" name="Nat. Commun.">
        <title>Genetic determinants of endophytism in the Arabidopsis root mycobiome.</title>
        <authorList>
            <person name="Mesny F."/>
            <person name="Miyauchi S."/>
            <person name="Thiergart T."/>
            <person name="Pickel B."/>
            <person name="Atanasova L."/>
            <person name="Karlsson M."/>
            <person name="Huettel B."/>
            <person name="Barry K.W."/>
            <person name="Haridas S."/>
            <person name="Chen C."/>
            <person name="Bauer D."/>
            <person name="Andreopoulos W."/>
            <person name="Pangilinan J."/>
            <person name="LaButti K."/>
            <person name="Riley R."/>
            <person name="Lipzen A."/>
            <person name="Clum A."/>
            <person name="Drula E."/>
            <person name="Henrissat B."/>
            <person name="Kohler A."/>
            <person name="Grigoriev I.V."/>
            <person name="Martin F.M."/>
            <person name="Hacquard S."/>
        </authorList>
    </citation>
    <scope>NUCLEOTIDE SEQUENCE</scope>
    <source>
        <strain evidence="16">MPI-SDFR-AT-0073</strain>
    </source>
</reference>
<protein>
    <recommendedName>
        <fullName evidence="14">Peptide hydrolase</fullName>
        <ecNumber evidence="14">3.4.-.-</ecNumber>
    </recommendedName>
</protein>
<comment type="subunit">
    <text evidence="2">Monomer.</text>
</comment>
<evidence type="ECO:0000256" key="12">
    <source>
        <dbReference type="ARBA" id="ARBA00043843"/>
    </source>
</evidence>
<gene>
    <name evidence="16" type="ORF">BKA67DRAFT_635600</name>
</gene>
<dbReference type="GO" id="GO:0046872">
    <property type="term" value="F:metal ion binding"/>
    <property type="evidence" value="ECO:0007669"/>
    <property type="project" value="UniProtKB-KW"/>
</dbReference>
<dbReference type="GO" id="GO:0006508">
    <property type="term" value="P:proteolysis"/>
    <property type="evidence" value="ECO:0007669"/>
    <property type="project" value="UniProtKB-KW"/>
</dbReference>
<dbReference type="GO" id="GO:0004177">
    <property type="term" value="F:aminopeptidase activity"/>
    <property type="evidence" value="ECO:0007669"/>
    <property type="project" value="UniProtKB-KW"/>
</dbReference>
<feature type="signal peptide" evidence="14">
    <location>
        <begin position="1"/>
        <end position="18"/>
    </location>
</feature>